<sequence length="360" mass="41705">MGNVIAVVLGAREKERTFAESFWGAYTLTVGSAWMAEMITYPFDLIKTRLQLQGEFVNKVDLKMFKEPYRGTYDTFKGVIKEEGFFSLYKGMQWQLARHFLYSGPRMAGYDYLKLWVFPPNEAYMTTFMSNSISGMTAGFAASFLGNPADVAKVYAQMEGKRELLHMRSRTSVLLGAFRTLYATSGPMGFWKGCFPNAFRASLINLGDLACYDLSKDYILELKIRDGLPTHIASSAFSGLITSLLSTPLDTLKTRMMNQPVDKRGRGKVYRSTWNCLRKTWRFEGIKGVYKGFVPNCMRNSPWAVIFWIIYERGNEVLTVAQKKWRKRWKRHRKRLKRARERCARAKERERKLREKNKSK</sequence>
<feature type="compositionally biased region" description="Basic and acidic residues" evidence="10">
    <location>
        <begin position="341"/>
        <end position="360"/>
    </location>
</feature>
<evidence type="ECO:0000256" key="9">
    <source>
        <dbReference type="RuleBase" id="RU000488"/>
    </source>
</evidence>
<protein>
    <submittedName>
        <fullName evidence="12">Mitochondrial uncoupling protein 4-like</fullName>
    </submittedName>
</protein>
<evidence type="ECO:0000256" key="1">
    <source>
        <dbReference type="ARBA" id="ARBA00004141"/>
    </source>
</evidence>
<gene>
    <name evidence="12" type="primary">LOC108561245</name>
</gene>
<keyword evidence="6" id="KW-1133">Transmembrane helix</keyword>
<keyword evidence="5" id="KW-0677">Repeat</keyword>
<reference evidence="12" key="1">
    <citation type="submission" date="2025-08" db="UniProtKB">
        <authorList>
            <consortium name="RefSeq"/>
        </authorList>
    </citation>
    <scope>IDENTIFICATION</scope>
    <source>
        <tissue evidence="12">Whole Larva</tissue>
    </source>
</reference>
<dbReference type="Gene3D" id="1.50.40.10">
    <property type="entry name" value="Mitochondrial carrier domain"/>
    <property type="match status" value="1"/>
</dbReference>
<comment type="similarity">
    <text evidence="2 9">Belongs to the mitochondrial carrier (TC 2.A.29) family.</text>
</comment>
<evidence type="ECO:0000256" key="6">
    <source>
        <dbReference type="ARBA" id="ARBA00022989"/>
    </source>
</evidence>
<keyword evidence="11" id="KW-1185">Reference proteome</keyword>
<feature type="region of interest" description="Disordered" evidence="10">
    <location>
        <begin position="336"/>
        <end position="360"/>
    </location>
</feature>
<feature type="repeat" description="Solcar" evidence="8">
    <location>
        <begin position="20"/>
        <end position="116"/>
    </location>
</feature>
<evidence type="ECO:0000313" key="11">
    <source>
        <dbReference type="Proteomes" id="UP000695000"/>
    </source>
</evidence>
<accession>A0ABM1MJ32</accession>
<dbReference type="Proteomes" id="UP000695000">
    <property type="component" value="Unplaced"/>
</dbReference>
<evidence type="ECO:0000256" key="7">
    <source>
        <dbReference type="ARBA" id="ARBA00023136"/>
    </source>
</evidence>
<dbReference type="Pfam" id="PF00153">
    <property type="entry name" value="Mito_carr"/>
    <property type="match status" value="3"/>
</dbReference>
<dbReference type="PANTHER" id="PTHR45618">
    <property type="entry name" value="MITOCHONDRIAL DICARBOXYLATE CARRIER-RELATED"/>
    <property type="match status" value="1"/>
</dbReference>
<name>A0ABM1MJ32_NICVS</name>
<comment type="subcellular location">
    <subcellularLocation>
        <location evidence="1">Membrane</location>
        <topology evidence="1">Multi-pass membrane protein</topology>
    </subcellularLocation>
</comment>
<evidence type="ECO:0000256" key="10">
    <source>
        <dbReference type="SAM" id="MobiDB-lite"/>
    </source>
</evidence>
<dbReference type="InterPro" id="IPR050391">
    <property type="entry name" value="Mito_Metabolite_Transporter"/>
</dbReference>
<keyword evidence="7 8" id="KW-0472">Membrane</keyword>
<organism evidence="11 12">
    <name type="scientific">Nicrophorus vespilloides</name>
    <name type="common">Boreal carrion beetle</name>
    <dbReference type="NCBI Taxonomy" id="110193"/>
    <lineage>
        <taxon>Eukaryota</taxon>
        <taxon>Metazoa</taxon>
        <taxon>Ecdysozoa</taxon>
        <taxon>Arthropoda</taxon>
        <taxon>Hexapoda</taxon>
        <taxon>Insecta</taxon>
        <taxon>Pterygota</taxon>
        <taxon>Neoptera</taxon>
        <taxon>Endopterygota</taxon>
        <taxon>Coleoptera</taxon>
        <taxon>Polyphaga</taxon>
        <taxon>Staphyliniformia</taxon>
        <taxon>Silphidae</taxon>
        <taxon>Nicrophorinae</taxon>
        <taxon>Nicrophorus</taxon>
    </lineage>
</organism>
<keyword evidence="4 8" id="KW-0812">Transmembrane</keyword>
<evidence type="ECO:0000256" key="5">
    <source>
        <dbReference type="ARBA" id="ARBA00022737"/>
    </source>
</evidence>
<keyword evidence="3 9" id="KW-0813">Transport</keyword>
<evidence type="ECO:0000313" key="12">
    <source>
        <dbReference type="RefSeq" id="XP_017774582.1"/>
    </source>
</evidence>
<evidence type="ECO:0000256" key="2">
    <source>
        <dbReference type="ARBA" id="ARBA00006375"/>
    </source>
</evidence>
<feature type="repeat" description="Solcar" evidence="8">
    <location>
        <begin position="226"/>
        <end position="317"/>
    </location>
</feature>
<dbReference type="GeneID" id="108561245"/>
<proteinExistence type="inferred from homology"/>
<dbReference type="PROSITE" id="PS50920">
    <property type="entry name" value="SOLCAR"/>
    <property type="match status" value="3"/>
</dbReference>
<evidence type="ECO:0000256" key="8">
    <source>
        <dbReference type="PROSITE-ProRule" id="PRU00282"/>
    </source>
</evidence>
<dbReference type="InterPro" id="IPR018108">
    <property type="entry name" value="MCP_transmembrane"/>
</dbReference>
<dbReference type="InterPro" id="IPR023395">
    <property type="entry name" value="MCP_dom_sf"/>
</dbReference>
<evidence type="ECO:0000256" key="4">
    <source>
        <dbReference type="ARBA" id="ARBA00022692"/>
    </source>
</evidence>
<dbReference type="RefSeq" id="XP_017774582.1">
    <property type="nucleotide sequence ID" value="XM_017919093.1"/>
</dbReference>
<feature type="repeat" description="Solcar" evidence="8">
    <location>
        <begin position="126"/>
        <end position="218"/>
    </location>
</feature>
<dbReference type="SUPFAM" id="SSF103506">
    <property type="entry name" value="Mitochondrial carrier"/>
    <property type="match status" value="1"/>
</dbReference>
<evidence type="ECO:0000256" key="3">
    <source>
        <dbReference type="ARBA" id="ARBA00022448"/>
    </source>
</evidence>